<dbReference type="Proteomes" id="UP001317742">
    <property type="component" value="Chromosome"/>
</dbReference>
<reference evidence="1 2" key="1">
    <citation type="submission" date="2022-08" db="EMBL/GenBank/DDBJ databases">
        <title>Genome Sequence of the sulphate-reducing bacterium, Pseudodesulfovibrio sp. SYK.</title>
        <authorList>
            <person name="Kondo R."/>
            <person name="Kataoka T."/>
        </authorList>
    </citation>
    <scope>NUCLEOTIDE SEQUENCE [LARGE SCALE GENOMIC DNA]</scope>
    <source>
        <strain evidence="1 2">SYK</strain>
    </source>
</reference>
<evidence type="ECO:0000313" key="2">
    <source>
        <dbReference type="Proteomes" id="UP001317742"/>
    </source>
</evidence>
<sequence length="109" mass="12596">MNQKINQTIDFGNFGSSLLTTRERGELAGKKLRIDEMSCQGNPIKIIVPDYITSITSSFILGMFGNIIQRCGSEEAFLKKFQFQMKDRHWINLNRSIEYALRPTNCRPY</sequence>
<evidence type="ECO:0000313" key="1">
    <source>
        <dbReference type="EMBL" id="BDQ36333.1"/>
    </source>
</evidence>
<accession>A0ABM8AXZ2</accession>
<keyword evidence="2" id="KW-1185">Reference proteome</keyword>
<proteinExistence type="predicted"/>
<evidence type="ECO:0008006" key="3">
    <source>
        <dbReference type="Google" id="ProtNLM"/>
    </source>
</evidence>
<name>A0ABM8AXZ2_9BACT</name>
<protein>
    <recommendedName>
        <fullName evidence="3">DUF4325 domain-containing protein</fullName>
    </recommendedName>
</protein>
<organism evidence="1 2">
    <name type="scientific">Pseudodesulfovibrio nedwellii</name>
    <dbReference type="NCBI Taxonomy" id="2973072"/>
    <lineage>
        <taxon>Bacteria</taxon>
        <taxon>Pseudomonadati</taxon>
        <taxon>Thermodesulfobacteriota</taxon>
        <taxon>Desulfovibrionia</taxon>
        <taxon>Desulfovibrionales</taxon>
        <taxon>Desulfovibrionaceae</taxon>
    </lineage>
</organism>
<gene>
    <name evidence="1" type="ORF">SYK_06930</name>
</gene>
<dbReference type="EMBL" id="AP026709">
    <property type="protein sequence ID" value="BDQ36333.1"/>
    <property type="molecule type" value="Genomic_DNA"/>
</dbReference>
<dbReference type="RefSeq" id="WP_281762239.1">
    <property type="nucleotide sequence ID" value="NZ_AP026709.1"/>
</dbReference>